<dbReference type="InterPro" id="IPR015421">
    <property type="entry name" value="PyrdxlP-dep_Trfase_major"/>
</dbReference>
<evidence type="ECO:0000313" key="3">
    <source>
        <dbReference type="EMBL" id="TYP91561.1"/>
    </source>
</evidence>
<protein>
    <submittedName>
        <fullName evidence="3">Selenocysteine lyase/cysteine desulfurase</fullName>
    </submittedName>
</protein>
<name>A0A5S5D6H3_9SPHI</name>
<dbReference type="AlphaFoldDB" id="A0A5S5D6H3"/>
<evidence type="ECO:0000256" key="1">
    <source>
        <dbReference type="ARBA" id="ARBA00022898"/>
    </source>
</evidence>
<keyword evidence="1" id="KW-0663">Pyridoxal phosphate</keyword>
<accession>A0A5S5D6H3</accession>
<comment type="caution">
    <text evidence="3">The sequence shown here is derived from an EMBL/GenBank/DDBJ whole genome shotgun (WGS) entry which is preliminary data.</text>
</comment>
<dbReference type="SUPFAM" id="SSF53383">
    <property type="entry name" value="PLP-dependent transferases"/>
    <property type="match status" value="1"/>
</dbReference>
<dbReference type="GO" id="GO:0016829">
    <property type="term" value="F:lyase activity"/>
    <property type="evidence" value="ECO:0007669"/>
    <property type="project" value="UniProtKB-KW"/>
</dbReference>
<proteinExistence type="predicted"/>
<dbReference type="RefSeq" id="WP_148909564.1">
    <property type="nucleotide sequence ID" value="NZ_VNHX01000019.1"/>
</dbReference>
<keyword evidence="4" id="KW-1185">Reference proteome</keyword>
<dbReference type="Gene3D" id="3.90.1150.10">
    <property type="entry name" value="Aspartate Aminotransferase, domain 1"/>
    <property type="match status" value="1"/>
</dbReference>
<feature type="domain" description="Aminotransferase class V" evidence="2">
    <location>
        <begin position="113"/>
        <end position="314"/>
    </location>
</feature>
<dbReference type="EMBL" id="VNHX01000019">
    <property type="protein sequence ID" value="TYP91561.1"/>
    <property type="molecule type" value="Genomic_DNA"/>
</dbReference>
<dbReference type="InterPro" id="IPR015424">
    <property type="entry name" value="PyrdxlP-dep_Trfase"/>
</dbReference>
<dbReference type="Pfam" id="PF00266">
    <property type="entry name" value="Aminotran_5"/>
    <property type="match status" value="1"/>
</dbReference>
<keyword evidence="3" id="KW-0456">Lyase</keyword>
<dbReference type="OrthoDB" id="513408at2"/>
<dbReference type="Proteomes" id="UP000325105">
    <property type="component" value="Unassembled WGS sequence"/>
</dbReference>
<dbReference type="Gene3D" id="3.40.640.10">
    <property type="entry name" value="Type I PLP-dependent aspartate aminotransferase-like (Major domain)"/>
    <property type="match status" value="1"/>
</dbReference>
<organism evidence="3 4">
    <name type="scientific">Sphingobacterium allocomposti</name>
    <dbReference type="NCBI Taxonomy" id="415956"/>
    <lineage>
        <taxon>Bacteria</taxon>
        <taxon>Pseudomonadati</taxon>
        <taxon>Bacteroidota</taxon>
        <taxon>Sphingobacteriia</taxon>
        <taxon>Sphingobacteriales</taxon>
        <taxon>Sphingobacteriaceae</taxon>
        <taxon>Sphingobacterium</taxon>
    </lineage>
</organism>
<gene>
    <name evidence="3" type="ORF">BC792_11985</name>
</gene>
<reference evidence="3 4" key="1">
    <citation type="submission" date="2019-07" db="EMBL/GenBank/DDBJ databases">
        <title>Genomic Encyclopedia of Archaeal and Bacterial Type Strains, Phase II (KMG-II): from individual species to whole genera.</title>
        <authorList>
            <person name="Goeker M."/>
        </authorList>
    </citation>
    <scope>NUCLEOTIDE SEQUENCE [LARGE SCALE GENOMIC DNA]</scope>
    <source>
        <strain evidence="3 4">DSM 18850</strain>
    </source>
</reference>
<dbReference type="InterPro" id="IPR015422">
    <property type="entry name" value="PyrdxlP-dep_Trfase_small"/>
</dbReference>
<dbReference type="InterPro" id="IPR000192">
    <property type="entry name" value="Aminotrans_V_dom"/>
</dbReference>
<sequence>MPFNHHFDIPTGITYLNTPGNGLLPRSTRQWRTERDNAFFDVAGKLRDQQPAFIQEVRADIADVFNTDVQRVFATPNFSFGFTTLLDRLPRTFKYLLLNEDYPSLNYPVISRGLTYRTVEVNEQLENNIRNGINEFRPDVLLLSIVQYVNGIKIDLAFIQEIKRAHPNLLIVGDGTQFLGTEPFSFDISGFDGLGASGYKWLMSGFGNGFFMISERLEHLLNTALDERPLPQEAMWSSKTIIQTFFEPGHQDTLSHGSLSQSLRFLKGIGLHEVKKHVETVSTVAYEELARRDLLLPSVANRSIRSSLINIQIPPSCYSDLTDKGILCFPRGSGIRVGIHLYNTVGDIERLIEVIDTYR</sequence>
<evidence type="ECO:0000313" key="4">
    <source>
        <dbReference type="Proteomes" id="UP000325105"/>
    </source>
</evidence>
<evidence type="ECO:0000259" key="2">
    <source>
        <dbReference type="Pfam" id="PF00266"/>
    </source>
</evidence>